<name>A0A1R1PW16_ZANCU</name>
<dbReference type="Gene3D" id="3.40.630.150">
    <property type="entry name" value="Malonyl-CoA decarboxylase, catalytic domain"/>
    <property type="match status" value="1"/>
</dbReference>
<protein>
    <submittedName>
        <fullName evidence="2">Malonyl-CoA decarboxylase, mitochondrial</fullName>
    </submittedName>
</protein>
<comment type="caution">
    <text evidence="2">The sequence shown here is derived from an EMBL/GenBank/DDBJ whole genome shotgun (WGS) entry which is preliminary data.</text>
</comment>
<reference evidence="3" key="1">
    <citation type="submission" date="2017-01" db="EMBL/GenBank/DDBJ databases">
        <authorList>
            <person name="Wang Y."/>
            <person name="White M."/>
            <person name="Kvist S."/>
            <person name="Moncalvo J.-M."/>
        </authorList>
    </citation>
    <scope>NUCLEOTIDE SEQUENCE [LARGE SCALE GENOMIC DNA]</scope>
    <source>
        <strain evidence="3">COL-18-3</strain>
    </source>
</reference>
<dbReference type="GO" id="GO:2001294">
    <property type="term" value="P:malonyl-CoA catabolic process"/>
    <property type="evidence" value="ECO:0007669"/>
    <property type="project" value="TreeGrafter"/>
</dbReference>
<sequence length="236" mass="26707">MKRRLGPGRRCFGFFHKNASLEPLVFVWEILSTSTPFSEDELKNAKVAIFYSINSQPGIAGNEFPNLGTFCTLSPMPLFTTWLKKWLTPDICENPDMRITEEEEKVIAGIVPEAKVWTEGLRRILEDREIAKNVETLNQIRSVILKLGARYILKEKRGETKIAFDPVANFHLKNGASVHCINWMADPSSRGIRNSLGLMCNYNYITDAIEKNNAGYLNEGKIAISGTDLIYKSLDF</sequence>
<accession>A0A1R1PW16</accession>
<proteinExistence type="predicted"/>
<evidence type="ECO:0000259" key="1">
    <source>
        <dbReference type="Pfam" id="PF05292"/>
    </source>
</evidence>
<dbReference type="GO" id="GO:0006085">
    <property type="term" value="P:acetyl-CoA biosynthetic process"/>
    <property type="evidence" value="ECO:0007669"/>
    <property type="project" value="TreeGrafter"/>
</dbReference>
<evidence type="ECO:0000313" key="2">
    <source>
        <dbReference type="EMBL" id="OMH85102.1"/>
    </source>
</evidence>
<dbReference type="GO" id="GO:0050080">
    <property type="term" value="F:malonyl-CoA decarboxylase activity"/>
    <property type="evidence" value="ECO:0007669"/>
    <property type="project" value="InterPro"/>
</dbReference>
<feature type="domain" description="Malonyl-CoA decarboxylase C-terminal" evidence="1">
    <location>
        <begin position="1"/>
        <end position="204"/>
    </location>
</feature>
<keyword evidence="3" id="KW-1185">Reference proteome</keyword>
<dbReference type="InterPro" id="IPR042303">
    <property type="entry name" value="Malonyl_CoA_deC_C_sf"/>
</dbReference>
<dbReference type="AlphaFoldDB" id="A0A1R1PW16"/>
<dbReference type="PANTHER" id="PTHR28641">
    <property type="match status" value="1"/>
</dbReference>
<evidence type="ECO:0000313" key="3">
    <source>
        <dbReference type="Proteomes" id="UP000188320"/>
    </source>
</evidence>
<dbReference type="GO" id="GO:0005782">
    <property type="term" value="C:peroxisomal matrix"/>
    <property type="evidence" value="ECO:0007669"/>
    <property type="project" value="TreeGrafter"/>
</dbReference>
<dbReference type="PANTHER" id="PTHR28641:SF1">
    <property type="entry name" value="MALONYL-COA DECARBOXYLASE, MITOCHONDRIAL"/>
    <property type="match status" value="1"/>
</dbReference>
<dbReference type="EMBL" id="LSSK01000111">
    <property type="protein sequence ID" value="OMH85102.1"/>
    <property type="molecule type" value="Genomic_DNA"/>
</dbReference>
<dbReference type="InterPro" id="IPR007956">
    <property type="entry name" value="Malonyl_CoA_deC_C"/>
</dbReference>
<dbReference type="InterPro" id="IPR038917">
    <property type="entry name" value="Malonyl_CoA_deC"/>
</dbReference>
<organism evidence="2 3">
    <name type="scientific">Zancudomyces culisetae</name>
    <name type="common">Gut fungus</name>
    <name type="synonym">Smittium culisetae</name>
    <dbReference type="NCBI Taxonomy" id="1213189"/>
    <lineage>
        <taxon>Eukaryota</taxon>
        <taxon>Fungi</taxon>
        <taxon>Fungi incertae sedis</taxon>
        <taxon>Zoopagomycota</taxon>
        <taxon>Kickxellomycotina</taxon>
        <taxon>Harpellomycetes</taxon>
        <taxon>Harpellales</taxon>
        <taxon>Legeriomycetaceae</taxon>
        <taxon>Zancudomyces</taxon>
    </lineage>
</organism>
<dbReference type="GO" id="GO:0005759">
    <property type="term" value="C:mitochondrial matrix"/>
    <property type="evidence" value="ECO:0007669"/>
    <property type="project" value="TreeGrafter"/>
</dbReference>
<dbReference type="GO" id="GO:0006633">
    <property type="term" value="P:fatty acid biosynthetic process"/>
    <property type="evidence" value="ECO:0007669"/>
    <property type="project" value="InterPro"/>
</dbReference>
<dbReference type="Pfam" id="PF05292">
    <property type="entry name" value="MCD"/>
    <property type="match status" value="1"/>
</dbReference>
<dbReference type="Proteomes" id="UP000188320">
    <property type="component" value="Unassembled WGS sequence"/>
</dbReference>
<dbReference type="OrthoDB" id="426718at2759"/>
<gene>
    <name evidence="2" type="ORF">AX774_g1369</name>
</gene>